<protein>
    <recommendedName>
        <fullName evidence="4">PDEase domain-containing protein</fullName>
    </recommendedName>
</protein>
<reference evidence="5 6" key="1">
    <citation type="journal article" date="2023" name="IScience">
        <title>Expanded male sex-determining region conserved during the evolution of homothallism in the green alga Volvox.</title>
        <authorList>
            <person name="Yamamoto K."/>
            <person name="Matsuzaki R."/>
            <person name="Mahakham W."/>
            <person name="Heman W."/>
            <person name="Sekimoto H."/>
            <person name="Kawachi M."/>
            <person name="Minakuchi Y."/>
            <person name="Toyoda A."/>
            <person name="Nozaki H."/>
        </authorList>
    </citation>
    <scope>NUCLEOTIDE SEQUENCE [LARGE SCALE GENOMIC DNA]</scope>
    <source>
        <strain evidence="5 6">NIES-4468</strain>
    </source>
</reference>
<dbReference type="Proteomes" id="UP001165090">
    <property type="component" value="Unassembled WGS sequence"/>
</dbReference>
<dbReference type="Gene3D" id="1.10.1300.10">
    <property type="entry name" value="3'5'-cyclic nucleotide phosphodiesterase, catalytic domain"/>
    <property type="match status" value="1"/>
</dbReference>
<feature type="compositionally biased region" description="Basic and acidic residues" evidence="3">
    <location>
        <begin position="256"/>
        <end position="265"/>
    </location>
</feature>
<dbReference type="EMBL" id="BSDZ01000014">
    <property type="protein sequence ID" value="GLI63025.1"/>
    <property type="molecule type" value="Genomic_DNA"/>
</dbReference>
<feature type="compositionally biased region" description="Polar residues" evidence="3">
    <location>
        <begin position="199"/>
        <end position="220"/>
    </location>
</feature>
<dbReference type="SUPFAM" id="SSF109604">
    <property type="entry name" value="HD-domain/PDEase-like"/>
    <property type="match status" value="1"/>
</dbReference>
<proteinExistence type="predicted"/>
<dbReference type="Pfam" id="PF00233">
    <property type="entry name" value="PDEase_I"/>
    <property type="match status" value="1"/>
</dbReference>
<evidence type="ECO:0000313" key="6">
    <source>
        <dbReference type="Proteomes" id="UP001165090"/>
    </source>
</evidence>
<feature type="non-terminal residue" evidence="5">
    <location>
        <position position="512"/>
    </location>
</feature>
<dbReference type="PROSITE" id="PS51845">
    <property type="entry name" value="PDEASE_I_2"/>
    <property type="match status" value="1"/>
</dbReference>
<feature type="region of interest" description="Disordered" evidence="3">
    <location>
        <begin position="199"/>
        <end position="275"/>
    </location>
</feature>
<keyword evidence="2" id="KW-0378">Hydrolase</keyword>
<dbReference type="CDD" id="cd00077">
    <property type="entry name" value="HDc"/>
    <property type="match status" value="1"/>
</dbReference>
<keyword evidence="6" id="KW-1185">Reference proteome</keyword>
<gene>
    <name evidence="5" type="ORF">VaNZ11_005885</name>
</gene>
<evidence type="ECO:0000259" key="4">
    <source>
        <dbReference type="PROSITE" id="PS51845"/>
    </source>
</evidence>
<feature type="compositionally biased region" description="Low complexity" evidence="3">
    <location>
        <begin position="316"/>
        <end position="328"/>
    </location>
</feature>
<accession>A0ABQ5RZK2</accession>
<feature type="region of interest" description="Disordered" evidence="3">
    <location>
        <begin position="298"/>
        <end position="338"/>
    </location>
</feature>
<feature type="compositionally biased region" description="Acidic residues" evidence="3">
    <location>
        <begin position="266"/>
        <end position="275"/>
    </location>
</feature>
<sequence>MQRSYRLVARLVRLLVDLKGGTRVGARTAIAPTQNAAAGGAATVGRGIKGTTSQSGAIKDLTTGGRTWWSHFPKTPQLPAGAFSDAAQSCGDQLSDMGDHIEWTGTNDNEDLSYLDSDLLDLDLMAMRTDTPADVLLSILADMLDGREPDLREVALARSALLRHMDLYEPLNSGGHIRSAGLDADVADALMHQLGASTATANSLSVDSSTASSGPRGTTNPSRSPSLSPTPSSSSSSSPSLSSSSSSSCSSSSLSDAKKMNREGGDGGDDDDDFDERLAAENLKDALAVLLGLAAPSPPLQQRRSSLVEEDGATTSSSSWGSGSDSDGNLQSRGSGVVPEPLIEEVERMLALAYDSWQYDTWRLADVTQGHALSCLGFYLLHREGLISQFRIQPTKLAKLLRTLESGYPSNPYHNSTHAADVLQTLHMLVRGAGLTPHYLDPLGLMAAYFAAIIHDHGHPGLTSDFLISTSDPLAVRYNDRSPLENHHGASFFALMQQPGMNVMGQLTGQER</sequence>
<feature type="compositionally biased region" description="Low complexity" evidence="3">
    <location>
        <begin position="221"/>
        <end position="255"/>
    </location>
</feature>
<dbReference type="InterPro" id="IPR002073">
    <property type="entry name" value="PDEase_catalytic_dom"/>
</dbReference>
<dbReference type="InterPro" id="IPR023088">
    <property type="entry name" value="PDEase"/>
</dbReference>
<evidence type="ECO:0000256" key="3">
    <source>
        <dbReference type="SAM" id="MobiDB-lite"/>
    </source>
</evidence>
<comment type="caution">
    <text evidence="5">The sequence shown here is derived from an EMBL/GenBank/DDBJ whole genome shotgun (WGS) entry which is preliminary data.</text>
</comment>
<organism evidence="5 6">
    <name type="scientific">Volvox africanus</name>
    <dbReference type="NCBI Taxonomy" id="51714"/>
    <lineage>
        <taxon>Eukaryota</taxon>
        <taxon>Viridiplantae</taxon>
        <taxon>Chlorophyta</taxon>
        <taxon>core chlorophytes</taxon>
        <taxon>Chlorophyceae</taxon>
        <taxon>CS clade</taxon>
        <taxon>Chlamydomonadales</taxon>
        <taxon>Volvocaceae</taxon>
        <taxon>Volvox</taxon>
    </lineage>
</organism>
<evidence type="ECO:0000313" key="5">
    <source>
        <dbReference type="EMBL" id="GLI63025.1"/>
    </source>
</evidence>
<name>A0ABQ5RZK2_9CHLO</name>
<dbReference type="PANTHER" id="PTHR11347">
    <property type="entry name" value="CYCLIC NUCLEOTIDE PHOSPHODIESTERASE"/>
    <property type="match status" value="1"/>
</dbReference>
<dbReference type="InterPro" id="IPR036971">
    <property type="entry name" value="PDEase_catalytic_dom_sf"/>
</dbReference>
<evidence type="ECO:0000256" key="1">
    <source>
        <dbReference type="ARBA" id="ARBA00022723"/>
    </source>
</evidence>
<dbReference type="PRINTS" id="PR00387">
    <property type="entry name" value="PDIESTERASE1"/>
</dbReference>
<feature type="domain" description="PDEase" evidence="4">
    <location>
        <begin position="338"/>
        <end position="512"/>
    </location>
</feature>
<evidence type="ECO:0000256" key="2">
    <source>
        <dbReference type="ARBA" id="ARBA00022801"/>
    </source>
</evidence>
<keyword evidence="1" id="KW-0479">Metal-binding</keyword>
<dbReference type="InterPro" id="IPR003607">
    <property type="entry name" value="HD/PDEase_dom"/>
</dbReference>